<comment type="similarity">
    <text evidence="1">Belongs to the DeSI family.</text>
</comment>
<dbReference type="InterPro" id="IPR013535">
    <property type="entry name" value="PUL_dom"/>
</dbReference>
<dbReference type="FunFam" id="3.40.850.10:FF:000050">
    <property type="entry name" value="Kinesin-like protein"/>
    <property type="match status" value="1"/>
</dbReference>
<protein>
    <submittedName>
        <fullName evidence="13">Uncharacterized protein</fullName>
    </submittedName>
</protein>
<keyword evidence="3 6" id="KW-0547">Nucleotide-binding</keyword>
<keyword evidence="5 6" id="KW-0067">ATP-binding</keyword>
<dbReference type="InterPro" id="IPR019821">
    <property type="entry name" value="Kinesin_motor_CS"/>
</dbReference>
<dbReference type="Pfam" id="PF00225">
    <property type="entry name" value="Kinesin"/>
    <property type="match status" value="1"/>
</dbReference>
<evidence type="ECO:0000256" key="3">
    <source>
        <dbReference type="ARBA" id="ARBA00022741"/>
    </source>
</evidence>
<dbReference type="PROSITE" id="PS51396">
    <property type="entry name" value="PUL"/>
    <property type="match status" value="1"/>
</dbReference>
<evidence type="ECO:0000313" key="14">
    <source>
        <dbReference type="Proteomes" id="UP001287356"/>
    </source>
</evidence>
<dbReference type="InterPro" id="IPR001752">
    <property type="entry name" value="Kinesin_motor_dom"/>
</dbReference>
<keyword evidence="6" id="KW-0505">Motor protein</keyword>
<dbReference type="GO" id="GO:0006508">
    <property type="term" value="P:proteolysis"/>
    <property type="evidence" value="ECO:0007669"/>
    <property type="project" value="UniProtKB-KW"/>
</dbReference>
<proteinExistence type="inferred from homology"/>
<dbReference type="GO" id="GO:0008233">
    <property type="term" value="F:peptidase activity"/>
    <property type="evidence" value="ECO:0007669"/>
    <property type="project" value="UniProtKB-KW"/>
</dbReference>
<keyword evidence="7" id="KW-0175">Coiled coil</keyword>
<dbReference type="Gene3D" id="3.90.1720.30">
    <property type="entry name" value="PPPDE domains"/>
    <property type="match status" value="1"/>
</dbReference>
<dbReference type="GO" id="GO:0005524">
    <property type="term" value="F:ATP binding"/>
    <property type="evidence" value="ECO:0007669"/>
    <property type="project" value="UniProtKB-UniRule"/>
</dbReference>
<dbReference type="SMART" id="SM00129">
    <property type="entry name" value="KISc"/>
    <property type="match status" value="1"/>
</dbReference>
<feature type="compositionally biased region" description="Basic and acidic residues" evidence="8">
    <location>
        <begin position="1187"/>
        <end position="1199"/>
    </location>
</feature>
<reference evidence="13" key="2">
    <citation type="submission" date="2023-06" db="EMBL/GenBank/DDBJ databases">
        <authorList>
            <consortium name="Lawrence Berkeley National Laboratory"/>
            <person name="Haridas S."/>
            <person name="Hensen N."/>
            <person name="Bonometti L."/>
            <person name="Westerberg I."/>
            <person name="Brannstrom I.O."/>
            <person name="Guillou S."/>
            <person name="Cros-Aarteil S."/>
            <person name="Calhoun S."/>
            <person name="Kuo A."/>
            <person name="Mondo S."/>
            <person name="Pangilinan J."/>
            <person name="Riley R."/>
            <person name="Labutti K."/>
            <person name="Andreopoulos B."/>
            <person name="Lipzen A."/>
            <person name="Chen C."/>
            <person name="Yanf M."/>
            <person name="Daum C."/>
            <person name="Ng V."/>
            <person name="Clum A."/>
            <person name="Steindorff A."/>
            <person name="Ohm R."/>
            <person name="Martin F."/>
            <person name="Silar P."/>
            <person name="Natvig D."/>
            <person name="Lalanne C."/>
            <person name="Gautier V."/>
            <person name="Ament-Velasquez S.L."/>
            <person name="Kruys A."/>
            <person name="Hutchinson M.I."/>
            <person name="Powell A.J."/>
            <person name="Barry K."/>
            <person name="Miller A.N."/>
            <person name="Grigoriev I.V."/>
            <person name="Debuchy R."/>
            <person name="Gladieux P."/>
            <person name="Thoren M.H."/>
            <person name="Johannesson H."/>
        </authorList>
    </citation>
    <scope>NUCLEOTIDE SEQUENCE</scope>
    <source>
        <strain evidence="13">CBS 958.72</strain>
    </source>
</reference>
<feature type="domain" description="Thioredoxin" evidence="10">
    <location>
        <begin position="162"/>
        <end position="286"/>
    </location>
</feature>
<feature type="region of interest" description="Disordered" evidence="8">
    <location>
        <begin position="639"/>
        <end position="670"/>
    </location>
</feature>
<dbReference type="PROSITE" id="PS00411">
    <property type="entry name" value="KINESIN_MOTOR_1"/>
    <property type="match status" value="1"/>
</dbReference>
<feature type="compositionally biased region" description="Acidic residues" evidence="8">
    <location>
        <begin position="1151"/>
        <end position="1165"/>
    </location>
</feature>
<feature type="binding site" evidence="6">
    <location>
        <begin position="783"/>
        <end position="790"/>
    </location>
    <ligand>
        <name>ATP</name>
        <dbReference type="ChEBI" id="CHEBI:30616"/>
    </ligand>
</feature>
<keyword evidence="4" id="KW-0378">Hydrolase</keyword>
<organism evidence="13 14">
    <name type="scientific">Lasiosphaeria ovina</name>
    <dbReference type="NCBI Taxonomy" id="92902"/>
    <lineage>
        <taxon>Eukaryota</taxon>
        <taxon>Fungi</taxon>
        <taxon>Dikarya</taxon>
        <taxon>Ascomycota</taxon>
        <taxon>Pezizomycotina</taxon>
        <taxon>Sordariomycetes</taxon>
        <taxon>Sordariomycetidae</taxon>
        <taxon>Sordariales</taxon>
        <taxon>Lasiosphaeriaceae</taxon>
        <taxon>Lasiosphaeria</taxon>
    </lineage>
</organism>
<dbReference type="PANTHER" id="PTHR47117">
    <property type="entry name" value="STAR-RELATED LIPID TRANSFER PROTEIN 9"/>
    <property type="match status" value="1"/>
</dbReference>
<evidence type="ECO:0000256" key="5">
    <source>
        <dbReference type="ARBA" id="ARBA00022840"/>
    </source>
</evidence>
<dbReference type="PROSITE" id="PS00194">
    <property type="entry name" value="THIOREDOXIN_1"/>
    <property type="match status" value="1"/>
</dbReference>
<evidence type="ECO:0000256" key="1">
    <source>
        <dbReference type="ARBA" id="ARBA00008140"/>
    </source>
</evidence>
<evidence type="ECO:0000256" key="2">
    <source>
        <dbReference type="ARBA" id="ARBA00022670"/>
    </source>
</evidence>
<dbReference type="InterPro" id="IPR027417">
    <property type="entry name" value="P-loop_NTPase"/>
</dbReference>
<comment type="caution">
    <text evidence="13">The sequence shown here is derived from an EMBL/GenBank/DDBJ whole genome shotgun (WGS) entry which is preliminary data.</text>
</comment>
<dbReference type="InterPro" id="IPR036249">
    <property type="entry name" value="Thioredoxin-like_sf"/>
</dbReference>
<accession>A0AAE0KDC6</accession>
<evidence type="ECO:0000259" key="9">
    <source>
        <dbReference type="PROSITE" id="PS50067"/>
    </source>
</evidence>
<feature type="compositionally biased region" description="Acidic residues" evidence="8">
    <location>
        <begin position="1231"/>
        <end position="1243"/>
    </location>
</feature>
<dbReference type="Gene3D" id="1.25.10.10">
    <property type="entry name" value="Leucine-rich Repeat Variant"/>
    <property type="match status" value="1"/>
</dbReference>
<sequence length="1336" mass="146662">MDVHLFVYDLSQGLARQMSASLLGFQLDAVYHTSIKLQGREYVYDGNIVAIQPGTSHLGRPMQEICLGRTERAQVPMDVIEEYLDSLREIYTVEAYDLWRHNCNNFSNDLSTFLLGKGIPSHITNMPQAVLDSPFGQMLLPMLNQQISAKKRAGGILGIQDQTPGSSVKPQSQLHRHEGKVHNVSSAAELDALLGKFQRSCAVVFFTSATCAPCKAVYPLYDELAAEIGDKGALIKVDISKAFDVGSRYSVSSTPTFITFLKGQEENRWVGADPSKLRGNVQLLVQMAWPRHPHQSLRLPTLANPGAKPVIFEKVPPLAKLLAKMGPAAAEHPAVQGVKHFVEARARDGPAEATLPDMAGFTQFIREAVGTGSSNSLPTDVLFTAVDLLRCGLVDARFSGYLAEDDADHATVLAVLNRVNALPDGGGCPYALRLVTLQMACNLFSSPLYPDEILSHDGLRAAATQLVSTSFLDDGHSSVRVAAASLLFNIALANSRQRRDGGPGDVLPESDQVELAASALEAVAQESASAEALEGTLLALGLLAYRLPLDGELAALLRTMDAQDVVLAKKKDFPDMALVAEIGGELFGKGLARAVLFGGMFRNLAQRFHDLLADVQDSLTATALEPRLMPMPMPMPMPSLQRPAAQRGVRSSASTPSLRSRDGTVPNHARLDAGGNVRVVVRVRAFLPREIARNAKCLIRMDPLSQRTTLAAPGDDDADPANARARARRAAVEDKSFTFDNSFWSHDTDDEHYATQEDVYDSLGEEFLDHNFEGYHTCIFAYGQTGSGKSYTVMGTADQPGLIPRTCQDLFERIAAAQDETPNISYNVRVSYFEVYNEHVRDLLAAPPAPSQAPYYLKIRESPTEGPYVKDLTDVPVRSLDEILRHMRRGDQSRTTASTKMNDTSSRSHAVFTIMLKQIHHDLDTDETTERSSRIRLVDLAGSERAKSTEATGQRLREGSNINRSLTTLGRVIAALADPKKTPSKKGPGSSTVVPYRDSILTWLLKDSLGGNSKTAMIACIAPSDYDETLSTLRYADQAKRIRTRAVVNQDSISTAERDAQIAAMADEIRALQLVVGDSRRREKDAREAEERLEDYQARVRGLQQLMDERSLVAEGKIRSLQTENEALRLHLKLALESIKNPIPAVTVREVDDDEDVASEEEDDVTATKKQIHRDRLLLSPKRQRQAPKDNAEDKENHTPKSHRHEQHHHLSPDKDQDQDDGYASGGDNSDYTDTEEGEEEEEAPNHYEAGADDMHEQMQVLLRDLDMFRRKIGDDKSRFFLADLVGGAKKSHHQSGNTSSSNTKESSLTAAVAVAISGGALARRRNPLGERSNII</sequence>
<feature type="region of interest" description="Disordered" evidence="8">
    <location>
        <begin position="1151"/>
        <end position="1252"/>
    </location>
</feature>
<dbReference type="SUPFAM" id="SSF52833">
    <property type="entry name" value="Thioredoxin-like"/>
    <property type="match status" value="1"/>
</dbReference>
<dbReference type="PROSITE" id="PS51352">
    <property type="entry name" value="THIOREDOXIN_2"/>
    <property type="match status" value="1"/>
</dbReference>
<dbReference type="Gene3D" id="3.40.30.10">
    <property type="entry name" value="Glutaredoxin"/>
    <property type="match status" value="1"/>
</dbReference>
<dbReference type="InterPro" id="IPR017937">
    <property type="entry name" value="Thioredoxin_CS"/>
</dbReference>
<feature type="compositionally biased region" description="Polar residues" evidence="8">
    <location>
        <begin position="649"/>
        <end position="658"/>
    </location>
</feature>
<evidence type="ECO:0000313" key="13">
    <source>
        <dbReference type="EMBL" id="KAK3373876.1"/>
    </source>
</evidence>
<dbReference type="Pfam" id="PF08324">
    <property type="entry name" value="PUL"/>
    <property type="match status" value="1"/>
</dbReference>
<dbReference type="InterPro" id="IPR036961">
    <property type="entry name" value="Kinesin_motor_dom_sf"/>
</dbReference>
<dbReference type="InterPro" id="IPR042266">
    <property type="entry name" value="PPPDE_sf"/>
</dbReference>
<gene>
    <name evidence="13" type="ORF">B0T24DRAFT_594014</name>
</gene>
<dbReference type="Gene3D" id="3.40.850.10">
    <property type="entry name" value="Kinesin motor domain"/>
    <property type="match status" value="1"/>
</dbReference>
<comment type="similarity">
    <text evidence="6">Belongs to the TRAFAC class myosin-kinesin ATPase superfamily. Kinesin family.</text>
</comment>
<dbReference type="CDD" id="cd01365">
    <property type="entry name" value="KISc_KIF1A_KIF1B"/>
    <property type="match status" value="1"/>
</dbReference>
<dbReference type="Pfam" id="PF05903">
    <property type="entry name" value="Peptidase_C97"/>
    <property type="match status" value="1"/>
</dbReference>
<dbReference type="Pfam" id="PF00085">
    <property type="entry name" value="Thioredoxin"/>
    <property type="match status" value="1"/>
</dbReference>
<evidence type="ECO:0000256" key="4">
    <source>
        <dbReference type="ARBA" id="ARBA00022801"/>
    </source>
</evidence>
<dbReference type="Proteomes" id="UP001287356">
    <property type="component" value="Unassembled WGS sequence"/>
</dbReference>
<dbReference type="PROSITE" id="PS51858">
    <property type="entry name" value="PPPDE"/>
    <property type="match status" value="1"/>
</dbReference>
<dbReference type="CDD" id="cd02947">
    <property type="entry name" value="TRX_family"/>
    <property type="match status" value="1"/>
</dbReference>
<dbReference type="SMART" id="SM01179">
    <property type="entry name" value="DUF862"/>
    <property type="match status" value="1"/>
</dbReference>
<evidence type="ECO:0000256" key="7">
    <source>
        <dbReference type="SAM" id="Coils"/>
    </source>
</evidence>
<evidence type="ECO:0000259" key="11">
    <source>
        <dbReference type="PROSITE" id="PS51396"/>
    </source>
</evidence>
<keyword evidence="14" id="KW-1185">Reference proteome</keyword>
<dbReference type="InterPro" id="IPR013766">
    <property type="entry name" value="Thioredoxin_domain"/>
</dbReference>
<dbReference type="InterPro" id="IPR008580">
    <property type="entry name" value="PPPDE_dom"/>
</dbReference>
<reference evidence="13" key="1">
    <citation type="journal article" date="2023" name="Mol. Phylogenet. Evol.">
        <title>Genome-scale phylogeny and comparative genomics of the fungal order Sordariales.</title>
        <authorList>
            <person name="Hensen N."/>
            <person name="Bonometti L."/>
            <person name="Westerberg I."/>
            <person name="Brannstrom I.O."/>
            <person name="Guillou S."/>
            <person name="Cros-Aarteil S."/>
            <person name="Calhoun S."/>
            <person name="Haridas S."/>
            <person name="Kuo A."/>
            <person name="Mondo S."/>
            <person name="Pangilinan J."/>
            <person name="Riley R."/>
            <person name="LaButti K."/>
            <person name="Andreopoulos B."/>
            <person name="Lipzen A."/>
            <person name="Chen C."/>
            <person name="Yan M."/>
            <person name="Daum C."/>
            <person name="Ng V."/>
            <person name="Clum A."/>
            <person name="Steindorff A."/>
            <person name="Ohm R.A."/>
            <person name="Martin F."/>
            <person name="Silar P."/>
            <person name="Natvig D.O."/>
            <person name="Lalanne C."/>
            <person name="Gautier V."/>
            <person name="Ament-Velasquez S.L."/>
            <person name="Kruys A."/>
            <person name="Hutchinson M.I."/>
            <person name="Powell A.J."/>
            <person name="Barry K."/>
            <person name="Miller A.N."/>
            <person name="Grigoriev I.V."/>
            <person name="Debuchy R."/>
            <person name="Gladieux P."/>
            <person name="Hiltunen Thoren M."/>
            <person name="Johannesson H."/>
        </authorList>
    </citation>
    <scope>NUCLEOTIDE SEQUENCE</scope>
    <source>
        <strain evidence="13">CBS 958.72</strain>
    </source>
</reference>
<dbReference type="GO" id="GO:0003777">
    <property type="term" value="F:microtubule motor activity"/>
    <property type="evidence" value="ECO:0007669"/>
    <property type="project" value="InterPro"/>
</dbReference>
<feature type="coiled-coil region" evidence="7">
    <location>
        <begin position="1079"/>
        <end position="1106"/>
    </location>
</feature>
<evidence type="ECO:0000259" key="10">
    <source>
        <dbReference type="PROSITE" id="PS51352"/>
    </source>
</evidence>
<dbReference type="InterPro" id="IPR011989">
    <property type="entry name" value="ARM-like"/>
</dbReference>
<dbReference type="GO" id="GO:0007018">
    <property type="term" value="P:microtubule-based movement"/>
    <property type="evidence" value="ECO:0007669"/>
    <property type="project" value="InterPro"/>
</dbReference>
<dbReference type="EMBL" id="JAULSN010000004">
    <property type="protein sequence ID" value="KAK3373876.1"/>
    <property type="molecule type" value="Genomic_DNA"/>
</dbReference>
<dbReference type="GO" id="GO:0008017">
    <property type="term" value="F:microtubule binding"/>
    <property type="evidence" value="ECO:0007669"/>
    <property type="project" value="InterPro"/>
</dbReference>
<dbReference type="SUPFAM" id="SSF52540">
    <property type="entry name" value="P-loop containing nucleoside triphosphate hydrolases"/>
    <property type="match status" value="1"/>
</dbReference>
<dbReference type="PROSITE" id="PS50067">
    <property type="entry name" value="KINESIN_MOTOR_2"/>
    <property type="match status" value="1"/>
</dbReference>
<evidence type="ECO:0000256" key="6">
    <source>
        <dbReference type="PROSITE-ProRule" id="PRU00283"/>
    </source>
</evidence>
<evidence type="ECO:0000256" key="8">
    <source>
        <dbReference type="SAM" id="MobiDB-lite"/>
    </source>
</evidence>
<dbReference type="PRINTS" id="PR00380">
    <property type="entry name" value="KINESINHEAVY"/>
</dbReference>
<keyword evidence="2" id="KW-0645">Protease</keyword>
<feature type="domain" description="PUL" evidence="11">
    <location>
        <begin position="302"/>
        <end position="589"/>
    </location>
</feature>
<feature type="domain" description="PPPDE" evidence="12">
    <location>
        <begin position="1"/>
        <end position="144"/>
    </location>
</feature>
<name>A0AAE0KDC6_9PEZI</name>
<feature type="domain" description="Kinesin motor" evidence="9">
    <location>
        <begin position="676"/>
        <end position="1042"/>
    </location>
</feature>
<evidence type="ECO:0000259" key="12">
    <source>
        <dbReference type="PROSITE" id="PS51858"/>
    </source>
</evidence>